<dbReference type="Gene3D" id="2.120.10.10">
    <property type="match status" value="1"/>
</dbReference>
<dbReference type="GO" id="GO:0004065">
    <property type="term" value="F:arylsulfatase activity"/>
    <property type="evidence" value="ECO:0007669"/>
    <property type="project" value="UniProtKB-EC"/>
</dbReference>
<protein>
    <submittedName>
        <fullName evidence="5">Arylsulfatase</fullName>
        <ecNumber evidence="5">3.1.6.1</ecNumber>
    </submittedName>
</protein>
<keyword evidence="6" id="KW-1185">Reference proteome</keyword>
<dbReference type="CDD" id="cd16145">
    <property type="entry name" value="ARS_like"/>
    <property type="match status" value="1"/>
</dbReference>
<dbReference type="Gene3D" id="3.40.720.10">
    <property type="entry name" value="Alkaline Phosphatase, subunit A"/>
    <property type="match status" value="1"/>
</dbReference>
<dbReference type="Pfam" id="PF13088">
    <property type="entry name" value="BNR_2"/>
    <property type="match status" value="1"/>
</dbReference>
<dbReference type="EMBL" id="CP036264">
    <property type="protein sequence ID" value="QEF98196.1"/>
    <property type="molecule type" value="Genomic_DNA"/>
</dbReference>
<dbReference type="InterPro" id="IPR050738">
    <property type="entry name" value="Sulfatase"/>
</dbReference>
<dbReference type="InterPro" id="IPR000917">
    <property type="entry name" value="Sulfatase_N"/>
</dbReference>
<dbReference type="SUPFAM" id="SSF53649">
    <property type="entry name" value="Alkaline phosphatase-like"/>
    <property type="match status" value="1"/>
</dbReference>
<feature type="domain" description="Sialidase" evidence="4">
    <location>
        <begin position="518"/>
        <end position="803"/>
    </location>
</feature>
<evidence type="ECO:0000256" key="2">
    <source>
        <dbReference type="ARBA" id="ARBA00022801"/>
    </source>
</evidence>
<comment type="similarity">
    <text evidence="1">Belongs to the sulfatase family.</text>
</comment>
<evidence type="ECO:0000259" key="4">
    <source>
        <dbReference type="Pfam" id="PF13088"/>
    </source>
</evidence>
<dbReference type="CDD" id="cd15482">
    <property type="entry name" value="Sialidase_non-viral"/>
    <property type="match status" value="1"/>
</dbReference>
<organism evidence="5 6">
    <name type="scientific">Stieleria maiorica</name>
    <dbReference type="NCBI Taxonomy" id="2795974"/>
    <lineage>
        <taxon>Bacteria</taxon>
        <taxon>Pseudomonadati</taxon>
        <taxon>Planctomycetota</taxon>
        <taxon>Planctomycetia</taxon>
        <taxon>Pirellulales</taxon>
        <taxon>Pirellulaceae</taxon>
        <taxon>Stieleria</taxon>
    </lineage>
</organism>
<evidence type="ECO:0000256" key="1">
    <source>
        <dbReference type="ARBA" id="ARBA00008779"/>
    </source>
</evidence>
<dbReference type="InterPro" id="IPR011040">
    <property type="entry name" value="Sialidase"/>
</dbReference>
<dbReference type="EC" id="3.1.6.1" evidence="5"/>
<dbReference type="AlphaFoldDB" id="A0A5B9MD79"/>
<evidence type="ECO:0000313" key="5">
    <source>
        <dbReference type="EMBL" id="QEF98196.1"/>
    </source>
</evidence>
<accession>A0A5B9MD79</accession>
<dbReference type="Gene3D" id="3.30.1120.10">
    <property type="match status" value="1"/>
</dbReference>
<dbReference type="PANTHER" id="PTHR42693:SF53">
    <property type="entry name" value="ENDO-4-O-SULFATASE"/>
    <property type="match status" value="1"/>
</dbReference>
<reference evidence="5 6" key="1">
    <citation type="submission" date="2019-02" db="EMBL/GenBank/DDBJ databases">
        <title>Planctomycetal bacteria perform biofilm scaping via a novel small molecule.</title>
        <authorList>
            <person name="Jeske O."/>
            <person name="Boedeker C."/>
            <person name="Wiegand S."/>
            <person name="Breitling P."/>
            <person name="Kallscheuer N."/>
            <person name="Jogler M."/>
            <person name="Rohde M."/>
            <person name="Petersen J."/>
            <person name="Medema M.H."/>
            <person name="Surup F."/>
            <person name="Jogler C."/>
        </authorList>
    </citation>
    <scope>NUCLEOTIDE SEQUENCE [LARGE SCALE GENOMIC DNA]</scope>
    <source>
        <strain evidence="5 6">Mal15</strain>
    </source>
</reference>
<sequence>MNQHHSPILFPVLAASLWLGCVLTDSTFAQEQSDPPPNIVMIIADDLGYGDLGCYGQKLIATPNIDRLAEQGTRFTQAYAGGPVCTSSRSVLMTGLHGGHTPARDNVPHYPTYLDDHDQTVAEVLRGAGYRCGGVGKWSLGDAGTAGAATRQGFDQWVGYLNQDHAHYYYTEYLDRGEGRIELPGNPIARHTYSHDVLTDHALSFMTDARQQPFFLYVAYTLPHFSSKTEDRDGLAVPSTAPYSDRDWPDKAKKYAAMVHRLDEGVGQIADRIDELGIAENTLLIFSSDNGGHATVWDRFDTNGPLRGYKRDLTEGGIRVPFIARWPGKIPAATVSDEVIAFADMMPTFAKIADQKTPADLDGVSVLDVMLGQQRTAKRDHLYWDYGHCRRFYDQAVRQGDWKAIRLGKEKGAIQLYNLKNDVGESEDVAADHPEIVAALARIMDNATTPHPRYPVGQRYQGGPIWRAENQHASLVDLPSVSRPGQGAHLQSEFVFHPDNRPTPQCHSSTLVETPSGLVAAWFGGTNEPALDNVIWVARQVDGRWQEPLQVADGSEGESEEHRVGNPVLFQTNEGPLLLFYKVVDPKVGRASHWWGMLMTSDDHGATWSKPRRIGIDEKLGPGNPNLIGPVKNKPVQLADGTIVCPSSTEHDGWRVHFEISRDLGKTWTVIGPINDAANFNAIQPSLLVHPENQLQVLCRSKEGVIAQSWSQDGGKTWAPITATTLPNPNSGTDAVTLADGRQLLVYNHTIKRGPFPAARTMLNVALSDDGKKWEPVLTLERERGSEFSYPAVIQTSDGNIHLTYTWKRQSIRHVVLDPERL</sequence>
<feature type="domain" description="Sulfatase N-terminal" evidence="3">
    <location>
        <begin position="37"/>
        <end position="354"/>
    </location>
</feature>
<dbReference type="InterPro" id="IPR036278">
    <property type="entry name" value="Sialidase_sf"/>
</dbReference>
<dbReference type="InterPro" id="IPR017850">
    <property type="entry name" value="Alkaline_phosphatase_core_sf"/>
</dbReference>
<dbReference type="PANTHER" id="PTHR42693">
    <property type="entry name" value="ARYLSULFATASE FAMILY MEMBER"/>
    <property type="match status" value="1"/>
</dbReference>
<dbReference type="Proteomes" id="UP000321353">
    <property type="component" value="Chromosome"/>
</dbReference>
<gene>
    <name evidence="5" type="primary">atsA_30</name>
    <name evidence="5" type="ORF">Mal15_22450</name>
</gene>
<keyword evidence="2 5" id="KW-0378">Hydrolase</keyword>
<dbReference type="Pfam" id="PF00884">
    <property type="entry name" value="Sulfatase"/>
    <property type="match status" value="1"/>
</dbReference>
<dbReference type="SUPFAM" id="SSF50939">
    <property type="entry name" value="Sialidases"/>
    <property type="match status" value="1"/>
</dbReference>
<dbReference type="KEGG" id="smam:Mal15_22450"/>
<evidence type="ECO:0000259" key="3">
    <source>
        <dbReference type="Pfam" id="PF00884"/>
    </source>
</evidence>
<evidence type="ECO:0000313" key="6">
    <source>
        <dbReference type="Proteomes" id="UP000321353"/>
    </source>
</evidence>
<proteinExistence type="inferred from homology"/>
<name>A0A5B9MD79_9BACT</name>